<evidence type="ECO:0000256" key="3">
    <source>
        <dbReference type="ARBA" id="ARBA00012733"/>
    </source>
</evidence>
<keyword evidence="10" id="KW-1133">Transmembrane helix</keyword>
<dbReference type="InterPro" id="IPR023364">
    <property type="entry name" value="Trans_sialidase_dom3"/>
</dbReference>
<dbReference type="EC" id="3.2.1.18" evidence="3"/>
<evidence type="ECO:0000256" key="1">
    <source>
        <dbReference type="ARBA" id="ARBA00000427"/>
    </source>
</evidence>
<evidence type="ECO:0000313" key="14">
    <source>
        <dbReference type="EMBL" id="AYE33273.1"/>
    </source>
</evidence>
<evidence type="ECO:0000259" key="13">
    <source>
        <dbReference type="PROSITE" id="PS50234"/>
    </source>
</evidence>
<dbReference type="InterPro" id="IPR002035">
    <property type="entry name" value="VWF_A"/>
</dbReference>
<dbReference type="SUPFAM" id="SSF49899">
    <property type="entry name" value="Concanavalin A-like lectins/glucanases"/>
    <property type="match status" value="1"/>
</dbReference>
<dbReference type="CDD" id="cd15482">
    <property type="entry name" value="Sialidase_non-viral"/>
    <property type="match status" value="1"/>
</dbReference>
<dbReference type="Gene3D" id="1.20.1270.90">
    <property type="entry name" value="AF1782-like"/>
    <property type="match status" value="1"/>
</dbReference>
<dbReference type="GO" id="GO:0006689">
    <property type="term" value="P:ganglioside catabolic process"/>
    <property type="evidence" value="ECO:0007669"/>
    <property type="project" value="TreeGrafter"/>
</dbReference>
<keyword evidence="5" id="KW-0677">Repeat</keyword>
<dbReference type="InterPro" id="IPR011040">
    <property type="entry name" value="Sialidase"/>
</dbReference>
<dbReference type="InterPro" id="IPR036278">
    <property type="entry name" value="Sialidase_sf"/>
</dbReference>
<dbReference type="PROSITE" id="PS50234">
    <property type="entry name" value="VWFA"/>
    <property type="match status" value="1"/>
</dbReference>
<evidence type="ECO:0000259" key="12">
    <source>
        <dbReference type="PROSITE" id="PS50022"/>
    </source>
</evidence>
<evidence type="ECO:0000313" key="16">
    <source>
        <dbReference type="Proteomes" id="UP000280586"/>
    </source>
</evidence>
<dbReference type="EMBL" id="CP023671">
    <property type="protein sequence ID" value="AYE33273.1"/>
    <property type="molecule type" value="Genomic_DNA"/>
</dbReference>
<dbReference type="InterPro" id="IPR026856">
    <property type="entry name" value="Sialidase_fam"/>
</dbReference>
<dbReference type="Pfam" id="PF02973">
    <property type="entry name" value="Sialidase"/>
    <property type="match status" value="1"/>
</dbReference>
<feature type="compositionally biased region" description="Low complexity" evidence="9">
    <location>
        <begin position="1233"/>
        <end position="1265"/>
    </location>
</feature>
<evidence type="ECO:0000256" key="4">
    <source>
        <dbReference type="ARBA" id="ARBA00022729"/>
    </source>
</evidence>
<dbReference type="InterPro" id="IPR004124">
    <property type="entry name" value="Glyco_hydro_33_N"/>
</dbReference>
<dbReference type="GO" id="GO:0005737">
    <property type="term" value="C:cytoplasm"/>
    <property type="evidence" value="ECO:0007669"/>
    <property type="project" value="TreeGrafter"/>
</dbReference>
<dbReference type="Pfam" id="PF07554">
    <property type="entry name" value="FIVAR"/>
    <property type="match status" value="4"/>
</dbReference>
<dbReference type="Gene3D" id="1.20.1270.70">
    <property type="entry name" value="Designed single chain three-helix bundle"/>
    <property type="match status" value="3"/>
</dbReference>
<dbReference type="RefSeq" id="WP_066677334.1">
    <property type="nucleotide sequence ID" value="NZ_CP086003.1"/>
</dbReference>
<dbReference type="GO" id="GO:0009313">
    <property type="term" value="P:oligosaccharide catabolic process"/>
    <property type="evidence" value="ECO:0007669"/>
    <property type="project" value="TreeGrafter"/>
</dbReference>
<keyword evidence="8" id="KW-0175">Coiled coil</keyword>
<dbReference type="EMBL" id="CP099799">
    <property type="protein sequence ID" value="USR99847.1"/>
    <property type="molecule type" value="Genomic_DNA"/>
</dbReference>
<evidence type="ECO:0000256" key="5">
    <source>
        <dbReference type="ARBA" id="ARBA00022737"/>
    </source>
</evidence>
<dbReference type="Proteomes" id="UP001055437">
    <property type="component" value="Chromosome"/>
</dbReference>
<proteinExistence type="inferred from homology"/>
<feature type="signal peptide" evidence="11">
    <location>
        <begin position="1"/>
        <end position="26"/>
    </location>
</feature>
<dbReference type="SUPFAM" id="SSF49785">
    <property type="entry name" value="Galactose-binding domain-like"/>
    <property type="match status" value="1"/>
</dbReference>
<dbReference type="PANTHER" id="PTHR10628:SF30">
    <property type="entry name" value="EXO-ALPHA-SIALIDASE"/>
    <property type="match status" value="1"/>
</dbReference>
<evidence type="ECO:0000256" key="6">
    <source>
        <dbReference type="ARBA" id="ARBA00022801"/>
    </source>
</evidence>
<dbReference type="Proteomes" id="UP000280586">
    <property type="component" value="Chromosome"/>
</dbReference>
<feature type="domain" description="VWFA" evidence="13">
    <location>
        <begin position="1109"/>
        <end position="1279"/>
    </location>
</feature>
<dbReference type="OrthoDB" id="7294637at2"/>
<feature type="coiled-coil region" evidence="8">
    <location>
        <begin position="1191"/>
        <end position="1228"/>
    </location>
</feature>
<evidence type="ECO:0000256" key="7">
    <source>
        <dbReference type="ARBA" id="ARBA00023295"/>
    </source>
</evidence>
<dbReference type="GO" id="GO:0004308">
    <property type="term" value="F:exo-alpha-sialidase activity"/>
    <property type="evidence" value="ECO:0007669"/>
    <property type="project" value="UniProtKB-EC"/>
</dbReference>
<dbReference type="Gene3D" id="2.40.220.10">
    <property type="entry name" value="Intramolecular Trans-sialidase, Domain 3"/>
    <property type="match status" value="1"/>
</dbReference>
<keyword evidence="10" id="KW-0472">Membrane</keyword>
<comment type="catalytic activity">
    <reaction evidence="1">
        <text>Hydrolysis of alpha-(2-&gt;3)-, alpha-(2-&gt;6)-, alpha-(2-&gt;8)- glycosidic linkages of terminal sialic acid residues in oligosaccharides, glycoproteins, glycolipids, colominic acid and synthetic substrates.</text>
        <dbReference type="EC" id="3.2.1.18"/>
    </reaction>
</comment>
<keyword evidence="17" id="KW-1185">Reference proteome</keyword>
<dbReference type="Gene3D" id="2.60.120.200">
    <property type="match status" value="1"/>
</dbReference>
<feature type="transmembrane region" description="Helical" evidence="10">
    <location>
        <begin position="1271"/>
        <end position="1292"/>
    </location>
</feature>
<gene>
    <name evidence="14" type="ORF">CP523_01750</name>
    <name evidence="15" type="ORF">NH397_10070</name>
</gene>
<evidence type="ECO:0000256" key="11">
    <source>
        <dbReference type="SAM" id="SignalP"/>
    </source>
</evidence>
<accession>A0A9N7JIS9</accession>
<reference evidence="15" key="2">
    <citation type="submission" date="2022-06" db="EMBL/GenBank/DDBJ databases">
        <authorList>
            <person name="Holder M.E."/>
            <person name="Ajami N.J."/>
            <person name="Petrosino J.F."/>
        </authorList>
    </citation>
    <scope>NUCLEOTIDE SEQUENCE</scope>
    <source>
        <strain evidence="15">RMA 8861</strain>
    </source>
</reference>
<evidence type="ECO:0000256" key="9">
    <source>
        <dbReference type="SAM" id="MobiDB-lite"/>
    </source>
</evidence>
<keyword evidence="6 15" id="KW-0378">Hydrolase</keyword>
<dbReference type="InterPro" id="IPR013320">
    <property type="entry name" value="ConA-like_dom_sf"/>
</dbReference>
<sequence>MNKKKIMSILVSAFLITNLSSNIIFADIKENVYINQYSEGNRSQPIAEKLVPRSEIQASATSAQSGEGPEKAIDGNTSTLWHTPWAGVDIQSNPQSLTLKLGKTRNISSICVTPRQEGTNGMITDYKIYSGDDVIAEGKWKSDSSDKYVVFDNPISTDNIRIEAISTVGDENNKHASIAEVEVYEVADTPVKLAESNNKVINNGNGGNYEGDISEISLLEEGTAIIRFTNNGSGIQSLFSISNNERTNEHFHVYINGGAIGYELRKQSGNLATGSVNKALNAGINTIAFKAEKGKGYSIYLNGEKILTSSSITANFLSTLEGLNTLSLGKTDRPSGSNEYNFTGEIDFFELYSKPLADRYLKERTGETTSKDLPFPEGAVKTEPVDIFTPGELGSNNFRIPALYTTKDGTVLASIDVRKGGGHDAPNNIDTGIKRSTDGGVTWDEGKIILDYPGASSAIDTSLLQDDETGRIFLIVTHFAEGYGFGNSKTGSGYVEIEGKRYLKLLGANDTIYTVREEGVVYDSNGEATNYTVDNNNELYENGNRIGNVLLSNSPLKVMGTSFLSLIYSDDDGQTWSDPIDLNKEVKTDWMRFLGTGPGKGHQIKTGRYAGRLLFPVYLTNASGFQSSAVIYSDDNGATWNIGETATDGRLMDNGDRASAETITTNTSGGVGQLTECQVVEMPNGQLKMFMRNTGGNSGRVRIATSFDGGATWEDDVVRDENIKEPYCQLSVINYSQKIDGKDAIIFANPDANYPNRVNGTVRVGLITENGSYENGEPRYDIEWRYNKVVAPGTYGYSCLSEMPNGEIGLFYEGTGSRQMSFTRMNIDYLKADLLQDVPAANIKSYTTNSENNIYDPGDKISLNVTFDQTVSLIGDRTITADIGGKEVLLTLANSKGGSEYTFEGTVPADISNGNYTITIKGKSGLKIVNVVNKVTDITEDRNTGLNVQVGEEVQSVDKSLLQDLVDSTSNLIKEDYTEESWILYEKALEVANKVLVNESAVQEEVDAAKATLENAINNLTKKETDEVFKRHLEIAVEEAEKITDKELENVVPIVVKEFKNAIKEAKYILSNKEATREEVDKSFDRLSSVMQKLSFYKGDKTELTKLVEKINNLDESEYIKSTWENLQSVLGEVNVVINDVNAMEKEVLESYDKLMKAFLDLRLKPNKDQLEELINKAETIDSKKYTKESIKNLNNALELAKSIINNEDATEKEVRSAENSLEDALKNLVAVNDGNSNNNGNSNNGSNNNSGTNSNNKPGKGNNKLPQTGGVPATAVGLLGSIFATAGIVIFKKRK</sequence>
<reference evidence="14 16" key="1">
    <citation type="submission" date="2017-09" db="EMBL/GenBank/DDBJ databases">
        <authorList>
            <person name="Thomas P."/>
            <person name="Seyboldt C."/>
        </authorList>
    </citation>
    <scope>NUCLEOTIDE SEQUENCE [LARGE SCALE GENOMIC DNA]</scope>
    <source>
        <strain evidence="14 16">DSM 7534</strain>
    </source>
</reference>
<keyword evidence="4 11" id="KW-0732">Signal</keyword>
<evidence type="ECO:0000256" key="2">
    <source>
        <dbReference type="ARBA" id="ARBA00009348"/>
    </source>
</evidence>
<feature type="domain" description="F5/8 type C" evidence="12">
    <location>
        <begin position="39"/>
        <end position="186"/>
    </location>
</feature>
<evidence type="ECO:0000256" key="8">
    <source>
        <dbReference type="SAM" id="Coils"/>
    </source>
</evidence>
<organism evidence="14 16">
    <name type="scientific">Clostridium septicum</name>
    <dbReference type="NCBI Taxonomy" id="1504"/>
    <lineage>
        <taxon>Bacteria</taxon>
        <taxon>Bacillati</taxon>
        <taxon>Bacillota</taxon>
        <taxon>Clostridia</taxon>
        <taxon>Eubacteriales</taxon>
        <taxon>Clostridiaceae</taxon>
        <taxon>Clostridium</taxon>
    </lineage>
</organism>
<feature type="coiled-coil region" evidence="8">
    <location>
        <begin position="999"/>
        <end position="1026"/>
    </location>
</feature>
<dbReference type="InterPro" id="IPR000421">
    <property type="entry name" value="FA58C"/>
</dbReference>
<comment type="similarity">
    <text evidence="2">Belongs to the glycosyl hydrolase 33 family.</text>
</comment>
<evidence type="ECO:0000313" key="15">
    <source>
        <dbReference type="EMBL" id="USR99847.1"/>
    </source>
</evidence>
<dbReference type="Pfam" id="PF00754">
    <property type="entry name" value="F5_F8_type_C"/>
    <property type="match status" value="1"/>
</dbReference>
<protein>
    <recommendedName>
        <fullName evidence="3">exo-alpha-sialidase</fullName>
        <ecNumber evidence="3">3.2.1.18</ecNumber>
    </recommendedName>
</protein>
<evidence type="ECO:0000313" key="17">
    <source>
        <dbReference type="Proteomes" id="UP001055437"/>
    </source>
</evidence>
<dbReference type="SUPFAM" id="SSF50939">
    <property type="entry name" value="Sialidases"/>
    <property type="match status" value="1"/>
</dbReference>
<evidence type="ECO:0000256" key="10">
    <source>
        <dbReference type="SAM" id="Phobius"/>
    </source>
</evidence>
<dbReference type="PROSITE" id="PS50022">
    <property type="entry name" value="FA58C_3"/>
    <property type="match status" value="1"/>
</dbReference>
<keyword evidence="7 15" id="KW-0326">Glycosidase</keyword>
<dbReference type="Gene3D" id="2.120.10.10">
    <property type="match status" value="1"/>
</dbReference>
<dbReference type="InterPro" id="IPR008979">
    <property type="entry name" value="Galactose-bd-like_sf"/>
</dbReference>
<dbReference type="Pfam" id="PF13859">
    <property type="entry name" value="BNR_3"/>
    <property type="match status" value="1"/>
</dbReference>
<dbReference type="KEGG" id="csep:CP523_01750"/>
<keyword evidence="10" id="KW-0812">Transmembrane</keyword>
<feature type="chain" id="PRO_5040187787" description="exo-alpha-sialidase" evidence="11">
    <location>
        <begin position="27"/>
        <end position="1296"/>
    </location>
</feature>
<dbReference type="NCBIfam" id="TIGR01167">
    <property type="entry name" value="LPXTG_anchor"/>
    <property type="match status" value="1"/>
</dbReference>
<dbReference type="GO" id="GO:0016020">
    <property type="term" value="C:membrane"/>
    <property type="evidence" value="ECO:0007669"/>
    <property type="project" value="TreeGrafter"/>
</dbReference>
<feature type="region of interest" description="Disordered" evidence="9">
    <location>
        <begin position="1232"/>
        <end position="1269"/>
    </location>
</feature>
<dbReference type="PANTHER" id="PTHR10628">
    <property type="entry name" value="SIALIDASE"/>
    <property type="match status" value="1"/>
</dbReference>
<name>A0A9N7JIS9_CLOSE</name>
<dbReference type="Gene3D" id="2.60.120.260">
    <property type="entry name" value="Galactose-binding domain-like"/>
    <property type="match status" value="1"/>
</dbReference>